<dbReference type="Pfam" id="PF20062">
    <property type="entry name" value="DUF6461"/>
    <property type="match status" value="1"/>
</dbReference>
<dbReference type="STRING" id="568860.SAMN05421811_103487"/>
<dbReference type="RefSeq" id="WP_091079969.1">
    <property type="nucleotide sequence ID" value="NZ_FOHX01000003.1"/>
</dbReference>
<dbReference type="Proteomes" id="UP000199361">
    <property type="component" value="Unassembled WGS sequence"/>
</dbReference>
<organism evidence="1 2">
    <name type="scientific">Nonomuraea wenchangensis</name>
    <dbReference type="NCBI Taxonomy" id="568860"/>
    <lineage>
        <taxon>Bacteria</taxon>
        <taxon>Bacillati</taxon>
        <taxon>Actinomycetota</taxon>
        <taxon>Actinomycetes</taxon>
        <taxon>Streptosporangiales</taxon>
        <taxon>Streptosporangiaceae</taxon>
        <taxon>Nonomuraea</taxon>
    </lineage>
</organism>
<dbReference type="InterPro" id="IPR045592">
    <property type="entry name" value="DUF6461"/>
</dbReference>
<name>A0A1I0FIT4_9ACTN</name>
<evidence type="ECO:0000313" key="2">
    <source>
        <dbReference type="Proteomes" id="UP000199361"/>
    </source>
</evidence>
<protein>
    <submittedName>
        <fullName evidence="1">Uncharacterized protein</fullName>
    </submittedName>
</protein>
<keyword evidence="2" id="KW-1185">Reference proteome</keyword>
<accession>A0A1I0FIT4</accession>
<dbReference type="AlphaFoldDB" id="A0A1I0FIT4"/>
<dbReference type="OrthoDB" id="4460129at2"/>
<reference evidence="1 2" key="1">
    <citation type="submission" date="2016-10" db="EMBL/GenBank/DDBJ databases">
        <authorList>
            <person name="de Groot N.N."/>
        </authorList>
    </citation>
    <scope>NUCLEOTIDE SEQUENCE [LARGE SCALE GENOMIC DNA]</scope>
    <source>
        <strain evidence="1 2">CGMCC 4.5598</strain>
    </source>
</reference>
<evidence type="ECO:0000313" key="1">
    <source>
        <dbReference type="EMBL" id="SET58073.1"/>
    </source>
</evidence>
<dbReference type="EMBL" id="FOHX01000003">
    <property type="protein sequence ID" value="SET58073.1"/>
    <property type="molecule type" value="Genomic_DNA"/>
</dbReference>
<gene>
    <name evidence="1" type="ORF">SAMN05421811_103487</name>
</gene>
<proteinExistence type="predicted"/>
<sequence>MNTYEWLDDEAFCATFVRGLSPHEALARLGIDVLDGDDEEGEFEEGLICARPAEGGTILSEWNGFAGTLPEVLQRLSAGTVAASVFVNVNLVASFVHYADGRSILTFDPLFGDDEDGIPEDFLADRTKLELPGNTSGGGLAAALLLAERITEVRPNASSDVVAAHGVLEY</sequence>